<dbReference type="AlphaFoldDB" id="A0A9I9E8R5"/>
<accession>A0A9I9E8R5</accession>
<name>A0A9I9E8R5_CUCME</name>
<reference evidence="1" key="1">
    <citation type="submission" date="2023-03" db="UniProtKB">
        <authorList>
            <consortium name="EnsemblPlants"/>
        </authorList>
    </citation>
    <scope>IDENTIFICATION</scope>
</reference>
<protein>
    <submittedName>
        <fullName evidence="1">Uncharacterized protein</fullName>
    </submittedName>
</protein>
<evidence type="ECO:0000313" key="1">
    <source>
        <dbReference type="EnsemblPlants" id="MELO3C030354.2.1"/>
    </source>
</evidence>
<sequence>MQELSGRLIANINLAFSSRTRVYAQVVQKNCDTDVKCIGRESIRIEKKSSQGRKITRTQPRKAKLRDVKRSVAIFSMHKFKHNEASFEVLAFLIIFVQSYHIKQIPETVPAGTRRDTLQSSASIVSSGDANVHFSSTARTYSWDTNKQVETRPSTIMVALDT</sequence>
<dbReference type="Gramene" id="MELO3C030354.2.1">
    <property type="protein sequence ID" value="MELO3C030354.2.1"/>
    <property type="gene ID" value="MELO3C030354.2"/>
</dbReference>
<dbReference type="EnsemblPlants" id="MELO3C030354.2.1">
    <property type="protein sequence ID" value="MELO3C030354.2.1"/>
    <property type="gene ID" value="MELO3C030354.2"/>
</dbReference>
<organism evidence="1">
    <name type="scientific">Cucumis melo</name>
    <name type="common">Muskmelon</name>
    <dbReference type="NCBI Taxonomy" id="3656"/>
    <lineage>
        <taxon>Eukaryota</taxon>
        <taxon>Viridiplantae</taxon>
        <taxon>Streptophyta</taxon>
        <taxon>Embryophyta</taxon>
        <taxon>Tracheophyta</taxon>
        <taxon>Spermatophyta</taxon>
        <taxon>Magnoliopsida</taxon>
        <taxon>eudicotyledons</taxon>
        <taxon>Gunneridae</taxon>
        <taxon>Pentapetalae</taxon>
        <taxon>rosids</taxon>
        <taxon>fabids</taxon>
        <taxon>Cucurbitales</taxon>
        <taxon>Cucurbitaceae</taxon>
        <taxon>Benincaseae</taxon>
        <taxon>Cucumis</taxon>
    </lineage>
</organism>
<proteinExistence type="predicted"/>